<evidence type="ECO:0000256" key="8">
    <source>
        <dbReference type="PIRSR" id="PIRSR500134-1"/>
    </source>
</evidence>
<dbReference type="SUPFAM" id="SSF51735">
    <property type="entry name" value="NAD(P)-binding Rossmann-fold domains"/>
    <property type="match status" value="1"/>
</dbReference>
<dbReference type="UniPathway" id="UPA00038">
    <property type="reaction ID" value="UER00491"/>
</dbReference>
<dbReference type="InterPro" id="IPR017476">
    <property type="entry name" value="UDP-Glc/GDP-Man"/>
</dbReference>
<dbReference type="Proteomes" id="UP000054324">
    <property type="component" value="Unassembled WGS sequence"/>
</dbReference>
<dbReference type="InterPro" id="IPR036220">
    <property type="entry name" value="UDP-Glc/GDP-Man_DH_C_sf"/>
</dbReference>
<feature type="domain" description="UDP-glucose/GDP-mannose dehydrogenase C-terminal" evidence="11">
    <location>
        <begin position="435"/>
        <end position="548"/>
    </location>
</feature>
<dbReference type="SUPFAM" id="SSF48179">
    <property type="entry name" value="6-phosphogluconate dehydrogenase C-terminal domain-like"/>
    <property type="match status" value="1"/>
</dbReference>
<evidence type="ECO:0000256" key="9">
    <source>
        <dbReference type="PIRSR" id="PIRSR500134-2"/>
    </source>
</evidence>
<dbReference type="InterPro" id="IPR014027">
    <property type="entry name" value="UDP-Glc/GDP-Man_DH_C"/>
</dbReference>
<feature type="binding site" evidence="9">
    <location>
        <position position="376"/>
    </location>
    <ligand>
        <name>substrate</name>
    </ligand>
</feature>
<evidence type="ECO:0000256" key="2">
    <source>
        <dbReference type="ARBA" id="ARBA00006601"/>
    </source>
</evidence>
<dbReference type="EC" id="1.1.1.22" evidence="3"/>
<feature type="active site" description="Nucleophile" evidence="8">
    <location>
        <position position="379"/>
    </location>
</feature>
<evidence type="ECO:0000259" key="11">
    <source>
        <dbReference type="SMART" id="SM00984"/>
    </source>
</evidence>
<dbReference type="InterPro" id="IPR036291">
    <property type="entry name" value="NAD(P)-bd_dom_sf"/>
</dbReference>
<dbReference type="Pfam" id="PF03720">
    <property type="entry name" value="UDPG_MGDP_dh_C"/>
    <property type="match status" value="1"/>
</dbReference>
<dbReference type="GeneID" id="20321793"/>
<dbReference type="Pfam" id="PF00984">
    <property type="entry name" value="UDPG_MGDP_dh"/>
    <property type="match status" value="1"/>
</dbReference>
<feature type="binding site" evidence="9">
    <location>
        <begin position="368"/>
        <end position="372"/>
    </location>
    <ligand>
        <name>substrate</name>
    </ligand>
</feature>
<keyword evidence="5" id="KW-0560">Oxidoreductase</keyword>
<gene>
    <name evidence="12" type="ORF">T265_07614</name>
</gene>
<dbReference type="GO" id="GO:0000271">
    <property type="term" value="P:polysaccharide biosynthetic process"/>
    <property type="evidence" value="ECO:0007669"/>
    <property type="project" value="InterPro"/>
</dbReference>
<dbReference type="OrthoDB" id="5059218at2759"/>
<evidence type="ECO:0000313" key="13">
    <source>
        <dbReference type="Proteomes" id="UP000054324"/>
    </source>
</evidence>
<dbReference type="InterPro" id="IPR008927">
    <property type="entry name" value="6-PGluconate_DH-like_C_sf"/>
</dbReference>
<dbReference type="FunFam" id="1.20.5.100:FF:000001">
    <property type="entry name" value="UDP-glucose 6-dehydrogenase"/>
    <property type="match status" value="1"/>
</dbReference>
<feature type="binding site" evidence="10">
    <location>
        <position position="178"/>
    </location>
    <ligand>
        <name>NAD(+)</name>
        <dbReference type="ChEBI" id="CHEBI:57540"/>
    </ligand>
</feature>
<evidence type="ECO:0000256" key="3">
    <source>
        <dbReference type="ARBA" id="ARBA00012954"/>
    </source>
</evidence>
<evidence type="ECO:0000256" key="6">
    <source>
        <dbReference type="ARBA" id="ARBA00023027"/>
    </source>
</evidence>
<feature type="binding site" evidence="10">
    <location>
        <position position="382"/>
    </location>
    <ligand>
        <name>NAD(+)</name>
        <dbReference type="ChEBI" id="CHEBI:57540"/>
    </ligand>
</feature>
<feature type="binding site" evidence="9">
    <location>
        <position position="442"/>
    </location>
    <ligand>
        <name>substrate</name>
    </ligand>
</feature>
<evidence type="ECO:0000256" key="1">
    <source>
        <dbReference type="ARBA" id="ARBA00004701"/>
    </source>
</evidence>
<dbReference type="CTD" id="20321793"/>
<dbReference type="KEGG" id="ovi:T265_07614"/>
<dbReference type="PANTHER" id="PTHR11374:SF3">
    <property type="entry name" value="UDP-GLUCOSE 6-DEHYDROGENASE"/>
    <property type="match status" value="1"/>
</dbReference>
<dbReference type="PANTHER" id="PTHR11374">
    <property type="entry name" value="UDP-GLUCOSE DEHYDROGENASE/UDP-MANNAC DEHYDROGENASE"/>
    <property type="match status" value="1"/>
</dbReference>
<dbReference type="InterPro" id="IPR028357">
    <property type="entry name" value="UDPglc_DH_bac"/>
</dbReference>
<dbReference type="NCBIfam" id="TIGR03026">
    <property type="entry name" value="NDP-sugDHase"/>
    <property type="match status" value="1"/>
</dbReference>
<feature type="binding site" evidence="10">
    <location>
        <position position="218"/>
    </location>
    <ligand>
        <name>NAD(+)</name>
        <dbReference type="ChEBI" id="CHEBI:57540"/>
    </ligand>
</feature>
<dbReference type="InterPro" id="IPR028356">
    <property type="entry name" value="UDPglc_DH_euk"/>
</dbReference>
<feature type="binding site" evidence="10">
    <location>
        <position position="267"/>
    </location>
    <ligand>
        <name>NAD(+)</name>
        <dbReference type="ChEBI" id="CHEBI:57540"/>
    </ligand>
</feature>
<dbReference type="GO" id="GO:0005634">
    <property type="term" value="C:nucleus"/>
    <property type="evidence" value="ECO:0007669"/>
    <property type="project" value="TreeGrafter"/>
</dbReference>
<comment type="catalytic activity">
    <reaction evidence="7">
        <text>UDP-alpha-D-glucose + 2 NAD(+) + H2O = UDP-alpha-D-glucuronate + 2 NADH + 3 H(+)</text>
        <dbReference type="Rhea" id="RHEA:23596"/>
        <dbReference type="ChEBI" id="CHEBI:15377"/>
        <dbReference type="ChEBI" id="CHEBI:15378"/>
        <dbReference type="ChEBI" id="CHEBI:57540"/>
        <dbReference type="ChEBI" id="CHEBI:57945"/>
        <dbReference type="ChEBI" id="CHEBI:58052"/>
        <dbReference type="ChEBI" id="CHEBI:58885"/>
        <dbReference type="EC" id="1.1.1.22"/>
    </reaction>
</comment>
<reference evidence="12 13" key="1">
    <citation type="submission" date="2013-11" db="EMBL/GenBank/DDBJ databases">
        <title>Opisthorchis viverrini - life in the bile duct.</title>
        <authorList>
            <person name="Young N.D."/>
            <person name="Nagarajan N."/>
            <person name="Lin S.J."/>
            <person name="Korhonen P.K."/>
            <person name="Jex A.R."/>
            <person name="Hall R.S."/>
            <person name="Safavi-Hemami H."/>
            <person name="Kaewkong W."/>
            <person name="Bertrand D."/>
            <person name="Gao S."/>
            <person name="Seet Q."/>
            <person name="Wongkham S."/>
            <person name="Teh B.T."/>
            <person name="Wongkham C."/>
            <person name="Intapan P.M."/>
            <person name="Maleewong W."/>
            <person name="Yang X."/>
            <person name="Hu M."/>
            <person name="Wang Z."/>
            <person name="Hofmann A."/>
            <person name="Sternberg P.W."/>
            <person name="Tan P."/>
            <person name="Wang J."/>
            <person name="Gasser R.B."/>
        </authorList>
    </citation>
    <scope>NUCLEOTIDE SEQUENCE [LARGE SCALE GENOMIC DNA]</scope>
</reference>
<accession>A0A074ZBZ5</accession>
<evidence type="ECO:0000256" key="4">
    <source>
        <dbReference type="ARBA" id="ARBA00015132"/>
    </source>
</evidence>
<dbReference type="EMBL" id="KL596796">
    <property type="protein sequence ID" value="KER24831.1"/>
    <property type="molecule type" value="Genomic_DNA"/>
</dbReference>
<evidence type="ECO:0000256" key="10">
    <source>
        <dbReference type="PIRSR" id="PIRSR500134-3"/>
    </source>
</evidence>
<dbReference type="STRING" id="6198.A0A074ZBZ5"/>
<proteinExistence type="inferred from homology"/>
<dbReference type="InterPro" id="IPR001732">
    <property type="entry name" value="UDP-Glc/GDP-Man_DH_N"/>
</dbReference>
<dbReference type="Gene3D" id="3.40.50.720">
    <property type="entry name" value="NAD(P)-binding Rossmann-like Domain"/>
    <property type="match status" value="2"/>
</dbReference>
<protein>
    <recommendedName>
        <fullName evidence="4">UDP-glucose 6-dehydrogenase</fullName>
        <ecNumber evidence="3">1.1.1.22</ecNumber>
    </recommendedName>
</protein>
<dbReference type="SMART" id="SM00984">
    <property type="entry name" value="UDPG_MGDP_dh_C"/>
    <property type="match status" value="1"/>
</dbReference>
<dbReference type="FunFam" id="3.40.50.720:FF:000193">
    <property type="entry name" value="UDP-glucose 6-dehydrogenase"/>
    <property type="match status" value="1"/>
</dbReference>
<dbReference type="GO" id="GO:0051287">
    <property type="term" value="F:NAD binding"/>
    <property type="evidence" value="ECO:0007669"/>
    <property type="project" value="InterPro"/>
</dbReference>
<dbReference type="AlphaFoldDB" id="A0A074ZBZ5"/>
<dbReference type="InterPro" id="IPR014026">
    <property type="entry name" value="UDP-Glc/GDP-Man_DH_dimer"/>
</dbReference>
<dbReference type="SUPFAM" id="SSF52413">
    <property type="entry name" value="UDP-glucose/GDP-mannose dehydrogenase C-terminal domain"/>
    <property type="match status" value="1"/>
</dbReference>
<comment type="similarity">
    <text evidence="2">Belongs to the UDP-glucose/GDP-mannose dehydrogenase family.</text>
</comment>
<name>A0A074ZBZ5_OPIVI</name>
<feature type="binding site" evidence="9">
    <location>
        <begin position="264"/>
        <end position="267"/>
    </location>
    <ligand>
        <name>substrate</name>
    </ligand>
</feature>
<dbReference type="GO" id="GO:0006065">
    <property type="term" value="P:UDP-glucuronate biosynthetic process"/>
    <property type="evidence" value="ECO:0007669"/>
    <property type="project" value="UniProtKB-UniPathway"/>
</dbReference>
<sequence>MDFQMLHGAFVRPLHEYANQVVYSGLTKDVTIIERVLRAATRMVAGLKSVDYGTRLVMLDLFRLEYRRLQGDLILTYALFEQGLANRFLPMNQQTHGVDIVGKFSSSEHTFLRQHFFPFRVVVFAPTLVFSSMFRPNLFNQPGLEDIVKAVRGKNLFFSTDIDKAIDEAELIFISVDTPTKKYGIGQGRAPNMANLEAAARKVANVSRSPKVVVEKSTVPIKASETIASILDSAGRANGWNRFSDGDAKSSGLQRSVVLSNPEFLAEGTAVENLMHPDRVLIGGDEASECGRLAIEMLRSIYLHWVDAGRILVMSTWSSELSKLAANAFLAQRISSINAISAICEKTGADIRDVARAIGSDSRIGPHFLKASLGFGGSCFRKDILNLVYISECLNLNEVASYWYSVLQMNEFQHSRFCRQIISKFNNTLTGKRIAIFGFSFKADTHDTRESQAILVCNSLLEERAIVAIYDPKALPHQIRSDLLSLQHADVVDKQVVVCSTALEAVKGAYAIVICTEWEEFKHMDYNKFFTSMKKPPRLFDGRVLLNHEDLMRIGFEVESIGVDMSKIVLNGH</sequence>
<comment type="pathway">
    <text evidence="1">Nucleotide-sugar biosynthesis; UDP-alpha-D-glucuronate biosynthesis; UDP-alpha-D-glucuronate from UDP-alpha-D-glucose: step 1/1.</text>
</comment>
<dbReference type="GO" id="GO:0006024">
    <property type="term" value="P:glycosaminoglycan biosynthetic process"/>
    <property type="evidence" value="ECO:0007669"/>
    <property type="project" value="TreeGrafter"/>
</dbReference>
<organism evidence="12 13">
    <name type="scientific">Opisthorchis viverrini</name>
    <name type="common">Southeast Asian liver fluke</name>
    <dbReference type="NCBI Taxonomy" id="6198"/>
    <lineage>
        <taxon>Eukaryota</taxon>
        <taxon>Metazoa</taxon>
        <taxon>Spiralia</taxon>
        <taxon>Lophotrochozoa</taxon>
        <taxon>Platyhelminthes</taxon>
        <taxon>Trematoda</taxon>
        <taxon>Digenea</taxon>
        <taxon>Opisthorchiida</taxon>
        <taxon>Opisthorchiata</taxon>
        <taxon>Opisthorchiidae</taxon>
        <taxon>Opisthorchis</taxon>
    </lineage>
</organism>
<feature type="binding site" evidence="9">
    <location>
        <position position="323"/>
    </location>
    <ligand>
        <name>substrate</name>
    </ligand>
</feature>
<feature type="binding site" evidence="10">
    <location>
        <position position="449"/>
    </location>
    <ligand>
        <name>NAD(+)</name>
        <dbReference type="ChEBI" id="CHEBI:57540"/>
    </ligand>
</feature>
<dbReference type="Pfam" id="PF03721">
    <property type="entry name" value="UDPG_MGDP_dh_N"/>
    <property type="match status" value="1"/>
</dbReference>
<dbReference type="GO" id="GO:0003979">
    <property type="term" value="F:UDP-glucose 6-dehydrogenase activity"/>
    <property type="evidence" value="ECO:0007669"/>
    <property type="project" value="UniProtKB-EC"/>
</dbReference>
<evidence type="ECO:0000313" key="12">
    <source>
        <dbReference type="EMBL" id="KER24831.1"/>
    </source>
</evidence>
<dbReference type="RefSeq" id="XP_009171442.1">
    <property type="nucleotide sequence ID" value="XM_009173178.1"/>
</dbReference>
<evidence type="ECO:0000256" key="5">
    <source>
        <dbReference type="ARBA" id="ARBA00023002"/>
    </source>
</evidence>
<keyword evidence="13" id="KW-1185">Reference proteome</keyword>
<keyword evidence="6 10" id="KW-0520">NAD</keyword>
<dbReference type="PIRSF" id="PIRSF000124">
    <property type="entry name" value="UDPglc_GDPman_dh"/>
    <property type="match status" value="1"/>
</dbReference>
<evidence type="ECO:0000256" key="7">
    <source>
        <dbReference type="ARBA" id="ARBA00047473"/>
    </source>
</evidence>
<dbReference type="Gene3D" id="1.20.5.100">
    <property type="entry name" value="Cytochrome c1, transmembrane anchor, C-terminal"/>
    <property type="match status" value="1"/>
</dbReference>
<dbReference type="PIRSF" id="PIRSF500134">
    <property type="entry name" value="UDPglc_DH_bac"/>
    <property type="match status" value="1"/>
</dbReference>